<keyword evidence="3" id="KW-1185">Reference proteome</keyword>
<accession>A0ABR2UER3</accession>
<sequence length="152" mass="16166">MSCSPVGTVEQHCSLRLAEPVPVGSTAWLAAVGLVGVGSQLEAALAPAFSSNFESGGRETSASTDLSLSTAWSRPRDREGKTRQKSWDPATPRVRKQLSSELRQQQNTHQAVSPSSARGAPQGWVGPEEFADKASQRQWGERGAPIHGCNNG</sequence>
<organism evidence="2 3">
    <name type="scientific">Seiridium unicorne</name>
    <dbReference type="NCBI Taxonomy" id="138068"/>
    <lineage>
        <taxon>Eukaryota</taxon>
        <taxon>Fungi</taxon>
        <taxon>Dikarya</taxon>
        <taxon>Ascomycota</taxon>
        <taxon>Pezizomycotina</taxon>
        <taxon>Sordariomycetes</taxon>
        <taxon>Xylariomycetidae</taxon>
        <taxon>Amphisphaeriales</taxon>
        <taxon>Sporocadaceae</taxon>
        <taxon>Seiridium</taxon>
    </lineage>
</organism>
<feature type="region of interest" description="Disordered" evidence="1">
    <location>
        <begin position="50"/>
        <end position="152"/>
    </location>
</feature>
<gene>
    <name evidence="2" type="ORF">SUNI508_12005</name>
</gene>
<evidence type="ECO:0000313" key="2">
    <source>
        <dbReference type="EMBL" id="KAK9413120.1"/>
    </source>
</evidence>
<comment type="caution">
    <text evidence="2">The sequence shown here is derived from an EMBL/GenBank/DDBJ whole genome shotgun (WGS) entry which is preliminary data.</text>
</comment>
<feature type="compositionally biased region" description="Polar residues" evidence="1">
    <location>
        <begin position="97"/>
        <end position="116"/>
    </location>
</feature>
<dbReference type="EMBL" id="JARVKF010000442">
    <property type="protein sequence ID" value="KAK9413120.1"/>
    <property type="molecule type" value="Genomic_DNA"/>
</dbReference>
<proteinExistence type="predicted"/>
<evidence type="ECO:0000313" key="3">
    <source>
        <dbReference type="Proteomes" id="UP001408356"/>
    </source>
</evidence>
<feature type="compositionally biased region" description="Basic and acidic residues" evidence="1">
    <location>
        <begin position="74"/>
        <end position="86"/>
    </location>
</feature>
<name>A0ABR2UER3_9PEZI</name>
<protein>
    <submittedName>
        <fullName evidence="2">Uncharacterized protein</fullName>
    </submittedName>
</protein>
<reference evidence="2 3" key="1">
    <citation type="journal article" date="2024" name="J. Plant Pathol.">
        <title>Sequence and assembly of the genome of Seiridium unicorne, isolate CBS 538.82, causal agent of cypress canker disease.</title>
        <authorList>
            <person name="Scali E."/>
            <person name="Rocca G.D."/>
            <person name="Danti R."/>
            <person name="Garbelotto M."/>
            <person name="Barberini S."/>
            <person name="Baroncelli R."/>
            <person name="Emiliani G."/>
        </authorList>
    </citation>
    <scope>NUCLEOTIDE SEQUENCE [LARGE SCALE GENOMIC DNA]</scope>
    <source>
        <strain evidence="2 3">BM-138-508</strain>
    </source>
</reference>
<dbReference type="Proteomes" id="UP001408356">
    <property type="component" value="Unassembled WGS sequence"/>
</dbReference>
<feature type="compositionally biased region" description="Low complexity" evidence="1">
    <location>
        <begin position="60"/>
        <end position="73"/>
    </location>
</feature>
<evidence type="ECO:0000256" key="1">
    <source>
        <dbReference type="SAM" id="MobiDB-lite"/>
    </source>
</evidence>